<dbReference type="GO" id="GO:0043211">
    <property type="term" value="F:ABC-type carbohydrate transporter activity"/>
    <property type="evidence" value="ECO:0007669"/>
    <property type="project" value="UniProtKB-UniRule"/>
</dbReference>
<evidence type="ECO:0000256" key="1">
    <source>
        <dbReference type="ARBA" id="ARBA00004202"/>
    </source>
</evidence>
<feature type="domain" description="ABC transporter" evidence="12">
    <location>
        <begin position="258"/>
        <end position="504"/>
    </location>
</feature>
<dbReference type="PANTHER" id="PTHR43790">
    <property type="entry name" value="CARBOHYDRATE TRANSPORT ATP-BINDING PROTEIN MG119-RELATED"/>
    <property type="match status" value="1"/>
</dbReference>
<dbReference type="GO" id="GO:0016887">
    <property type="term" value="F:ATP hydrolysis activity"/>
    <property type="evidence" value="ECO:0007669"/>
    <property type="project" value="InterPro"/>
</dbReference>
<evidence type="ECO:0000256" key="9">
    <source>
        <dbReference type="ARBA" id="ARBA00022967"/>
    </source>
</evidence>
<dbReference type="GO" id="GO:0015749">
    <property type="term" value="P:monosaccharide transmembrane transport"/>
    <property type="evidence" value="ECO:0007669"/>
    <property type="project" value="UniProtKB-ARBA"/>
</dbReference>
<dbReference type="PROSITE" id="PS50893">
    <property type="entry name" value="ABC_TRANSPORTER_2"/>
    <property type="match status" value="2"/>
</dbReference>
<keyword evidence="6" id="KW-0677">Repeat</keyword>
<keyword evidence="3 11" id="KW-0813">Transport</keyword>
<protein>
    <recommendedName>
        <fullName evidence="11">Ribose/galactose/methyl galactoside import ATP-binding protein</fullName>
        <ecNumber evidence="11">7.5.2.11</ecNumber>
    </recommendedName>
</protein>
<dbReference type="CDD" id="cd03215">
    <property type="entry name" value="ABC_Carb_Monos_II"/>
    <property type="match status" value="1"/>
</dbReference>
<evidence type="ECO:0000256" key="8">
    <source>
        <dbReference type="ARBA" id="ARBA00022840"/>
    </source>
</evidence>
<feature type="domain" description="ABC transporter" evidence="12">
    <location>
        <begin position="7"/>
        <end position="246"/>
    </location>
</feature>
<evidence type="ECO:0000256" key="2">
    <source>
        <dbReference type="ARBA" id="ARBA00004533"/>
    </source>
</evidence>
<comment type="function">
    <text evidence="11">Part of an ABC transporter complex involved in carbohydrate import. Could be involved in ribose, galactose and/or methyl galactoside import. Responsible for energy coupling to the transport system.</text>
</comment>
<dbReference type="InterPro" id="IPR003439">
    <property type="entry name" value="ABC_transporter-like_ATP-bd"/>
</dbReference>
<dbReference type="SMART" id="SM00382">
    <property type="entry name" value="AAA"/>
    <property type="match status" value="2"/>
</dbReference>
<dbReference type="KEGG" id="str:Sterm_1703"/>
<organism evidence="13 14">
    <name type="scientific">Sebaldella termitidis (strain ATCC 33386 / NCTC 11300)</name>
    <dbReference type="NCBI Taxonomy" id="526218"/>
    <lineage>
        <taxon>Bacteria</taxon>
        <taxon>Fusobacteriati</taxon>
        <taxon>Fusobacteriota</taxon>
        <taxon>Fusobacteriia</taxon>
        <taxon>Fusobacteriales</taxon>
        <taxon>Leptotrichiaceae</taxon>
        <taxon>Sebaldella</taxon>
    </lineage>
</organism>
<dbReference type="SUPFAM" id="SSF52540">
    <property type="entry name" value="P-loop containing nucleoside triphosphate hydrolases"/>
    <property type="match status" value="2"/>
</dbReference>
<proteinExistence type="inferred from homology"/>
<evidence type="ECO:0000256" key="6">
    <source>
        <dbReference type="ARBA" id="ARBA00022737"/>
    </source>
</evidence>
<dbReference type="InterPro" id="IPR027417">
    <property type="entry name" value="P-loop_NTPase"/>
</dbReference>
<dbReference type="Pfam" id="PF00005">
    <property type="entry name" value="ABC_tran"/>
    <property type="match status" value="2"/>
</dbReference>
<evidence type="ECO:0000256" key="11">
    <source>
        <dbReference type="RuleBase" id="RU367029"/>
    </source>
</evidence>
<dbReference type="FunFam" id="3.40.50.300:FF:000126">
    <property type="entry name" value="Galactose/methyl galactoside import ATP-binding protein MglA"/>
    <property type="match status" value="1"/>
</dbReference>
<evidence type="ECO:0000259" key="12">
    <source>
        <dbReference type="PROSITE" id="PS50893"/>
    </source>
</evidence>
<evidence type="ECO:0000256" key="4">
    <source>
        <dbReference type="ARBA" id="ARBA00022475"/>
    </source>
</evidence>
<dbReference type="Gene3D" id="3.40.50.300">
    <property type="entry name" value="P-loop containing nucleotide triphosphate hydrolases"/>
    <property type="match status" value="2"/>
</dbReference>
<dbReference type="RefSeq" id="WP_012861157.1">
    <property type="nucleotide sequence ID" value="NC_013517.1"/>
</dbReference>
<dbReference type="Proteomes" id="UP000000845">
    <property type="component" value="Chromosome"/>
</dbReference>
<comment type="catalytic activity">
    <reaction evidence="11">
        <text>D-galactose(out) + ATP + H2O = D-galactose(in) + ADP + phosphate + H(+)</text>
        <dbReference type="Rhea" id="RHEA:60156"/>
        <dbReference type="ChEBI" id="CHEBI:4139"/>
        <dbReference type="ChEBI" id="CHEBI:15377"/>
        <dbReference type="ChEBI" id="CHEBI:15378"/>
        <dbReference type="ChEBI" id="CHEBI:30616"/>
        <dbReference type="ChEBI" id="CHEBI:43474"/>
        <dbReference type="ChEBI" id="CHEBI:456216"/>
        <dbReference type="EC" id="7.5.2.11"/>
    </reaction>
</comment>
<dbReference type="InterPro" id="IPR003593">
    <property type="entry name" value="AAA+_ATPase"/>
</dbReference>
<keyword evidence="9 11" id="KW-1278">Translocase</keyword>
<dbReference type="AlphaFoldDB" id="D1AIH7"/>
<dbReference type="InterPro" id="IPR050107">
    <property type="entry name" value="ABC_carbohydrate_import_ATPase"/>
</dbReference>
<dbReference type="GO" id="GO:0005524">
    <property type="term" value="F:ATP binding"/>
    <property type="evidence" value="ECO:0007669"/>
    <property type="project" value="UniProtKB-UniRule"/>
</dbReference>
<sequence length="504" mass="56655">MENNDVLEMLEITKEFPGVKALDSVTLKVKEGTVHSLMGENGAGKSTLMKCLFGIYALDSGKILFRGEEVNFKNPKEALENGISMIHQELSPVPFRNIIDNIWLGRFKTKRLLGLKVVDEKYLYAETEKLLKKLQLDVSPKTEMKDLSVSQMQMVEIAKAISYNAKVIVMDEPTSSLTENEVDKLFEIIKQLKSEGVSIIYISHKMEEILQISDEVSIMRDGKYIGTWAAKELTTDIIISKMVGRELNERFPEKNNVPEEEDILRVENLTSISDKSFTDVSFNLKKGEILGLGGLVGAQRTELVEAIFGLRKIKSGKIFLNNKEININNPSEAIKNKMALVTEERRATGIFEVLSVKDNILITTYTDLIKYHVAVDDKLGKVITKESISNLKIKTPDEKTQIRNLSGGNQQKVVFARWLLSSPDILILDEPTRGIDVGAKFEIYNIIIDLAQKGKSIILITSEMSELLGLSDRIVVMCEGKKSGILDKKEANQEKIMELATKYM</sequence>
<keyword evidence="4 11" id="KW-1003">Cell membrane</keyword>
<evidence type="ECO:0000256" key="10">
    <source>
        <dbReference type="ARBA" id="ARBA00023136"/>
    </source>
</evidence>
<evidence type="ECO:0000256" key="3">
    <source>
        <dbReference type="ARBA" id="ARBA00022448"/>
    </source>
</evidence>
<evidence type="ECO:0000313" key="13">
    <source>
        <dbReference type="EMBL" id="ACZ08561.1"/>
    </source>
</evidence>
<keyword evidence="10 11" id="KW-0472">Membrane</keyword>
<dbReference type="CDD" id="cd03216">
    <property type="entry name" value="ABC_Carb_Monos_I"/>
    <property type="match status" value="1"/>
</dbReference>
<keyword evidence="5 11" id="KW-0762">Sugar transport</keyword>
<comment type="similarity">
    <text evidence="11">Belongs to the ABC transporter superfamily.</text>
</comment>
<evidence type="ECO:0000256" key="5">
    <source>
        <dbReference type="ARBA" id="ARBA00022597"/>
    </source>
</evidence>
<dbReference type="FunFam" id="3.40.50.300:FF:000127">
    <property type="entry name" value="Ribose import ATP-binding protein RbsA"/>
    <property type="match status" value="1"/>
</dbReference>
<reference evidence="14" key="1">
    <citation type="submission" date="2009-09" db="EMBL/GenBank/DDBJ databases">
        <title>The complete chromosome of Sebaldella termitidis ATCC 33386.</title>
        <authorList>
            <consortium name="US DOE Joint Genome Institute (JGI-PGF)"/>
            <person name="Lucas S."/>
            <person name="Copeland A."/>
            <person name="Lapidus A."/>
            <person name="Glavina del Rio T."/>
            <person name="Dalin E."/>
            <person name="Tice H."/>
            <person name="Bruce D."/>
            <person name="Goodwin L."/>
            <person name="Pitluck S."/>
            <person name="Kyrpides N."/>
            <person name="Mavromatis K."/>
            <person name="Ivanova N."/>
            <person name="Mikhailova N."/>
            <person name="Sims D."/>
            <person name="Meincke L."/>
            <person name="Brettin T."/>
            <person name="Detter J.C."/>
            <person name="Han C."/>
            <person name="Larimer F."/>
            <person name="Land M."/>
            <person name="Hauser L."/>
            <person name="Markowitz V."/>
            <person name="Cheng J.F."/>
            <person name="Hugenholtz P."/>
            <person name="Woyke T."/>
            <person name="Wu D."/>
            <person name="Eisen J.A."/>
        </authorList>
    </citation>
    <scope>NUCLEOTIDE SEQUENCE [LARGE SCALE GENOMIC DNA]</scope>
    <source>
        <strain evidence="14">ATCC 33386 / NCTC 11300</strain>
    </source>
</reference>
<dbReference type="eggNOG" id="COG1129">
    <property type="taxonomic scope" value="Bacteria"/>
</dbReference>
<keyword evidence="8 11" id="KW-0067">ATP-binding</keyword>
<dbReference type="GO" id="GO:0005886">
    <property type="term" value="C:plasma membrane"/>
    <property type="evidence" value="ECO:0007669"/>
    <property type="project" value="UniProtKB-SubCell"/>
</dbReference>
<reference evidence="13 14" key="2">
    <citation type="journal article" date="2010" name="Stand. Genomic Sci.">
        <title>Complete genome sequence of Sebaldella termitidis type strain (NCTC 11300).</title>
        <authorList>
            <person name="Harmon-Smith M."/>
            <person name="Celia L."/>
            <person name="Chertkov O."/>
            <person name="Lapidus A."/>
            <person name="Copeland A."/>
            <person name="Glavina Del Rio T."/>
            <person name="Nolan M."/>
            <person name="Lucas S."/>
            <person name="Tice H."/>
            <person name="Cheng J.F."/>
            <person name="Han C."/>
            <person name="Detter J.C."/>
            <person name="Bruce D."/>
            <person name="Goodwin L."/>
            <person name="Pitluck S."/>
            <person name="Pati A."/>
            <person name="Liolios K."/>
            <person name="Ivanova N."/>
            <person name="Mavromatis K."/>
            <person name="Mikhailova N."/>
            <person name="Chen A."/>
            <person name="Palaniappan K."/>
            <person name="Land M."/>
            <person name="Hauser L."/>
            <person name="Chang Y.J."/>
            <person name="Jeffries C.D."/>
            <person name="Brettin T."/>
            <person name="Goker M."/>
            <person name="Beck B."/>
            <person name="Bristow J."/>
            <person name="Eisen J.A."/>
            <person name="Markowitz V."/>
            <person name="Hugenholtz P."/>
            <person name="Kyrpides N.C."/>
            <person name="Klenk H.P."/>
            <person name="Chen F."/>
        </authorList>
    </citation>
    <scope>NUCLEOTIDE SEQUENCE [LARGE SCALE GENOMIC DNA]</scope>
    <source>
        <strain evidence="14">ATCC 33386 / NCTC 11300</strain>
    </source>
</reference>
<evidence type="ECO:0000313" key="14">
    <source>
        <dbReference type="Proteomes" id="UP000000845"/>
    </source>
</evidence>
<gene>
    <name evidence="13" type="ordered locus">Sterm_1703</name>
</gene>
<accession>D1AIH7</accession>
<dbReference type="InterPro" id="IPR017871">
    <property type="entry name" value="ABC_transporter-like_CS"/>
</dbReference>
<dbReference type="STRING" id="526218.Sterm_1703"/>
<dbReference type="EMBL" id="CP001739">
    <property type="protein sequence ID" value="ACZ08561.1"/>
    <property type="molecule type" value="Genomic_DNA"/>
</dbReference>
<dbReference type="PANTHER" id="PTHR43790:SF7">
    <property type="entry name" value="GALACTOSE_METHYL GALACTOSIDE IMPORT ATP-BINDING PROTEIN MGLA"/>
    <property type="match status" value="1"/>
</dbReference>
<name>D1AIH7_SEBTE</name>
<keyword evidence="14" id="KW-1185">Reference proteome</keyword>
<dbReference type="HOGENOM" id="CLU_000604_92_3_0"/>
<evidence type="ECO:0000256" key="7">
    <source>
        <dbReference type="ARBA" id="ARBA00022741"/>
    </source>
</evidence>
<keyword evidence="7 11" id="KW-0547">Nucleotide-binding</keyword>
<comment type="subcellular location">
    <subcellularLocation>
        <location evidence="2">Cell inner membrane</location>
    </subcellularLocation>
    <subcellularLocation>
        <location evidence="1 11">Cell membrane</location>
        <topology evidence="1 11">Peripheral membrane protein</topology>
    </subcellularLocation>
</comment>
<dbReference type="PROSITE" id="PS00211">
    <property type="entry name" value="ABC_TRANSPORTER_1"/>
    <property type="match status" value="1"/>
</dbReference>
<dbReference type="EC" id="7.5.2.11" evidence="11"/>